<protein>
    <submittedName>
        <fullName evidence="9">SusC/RagA family TonB-linked outer membrane protein</fullName>
    </submittedName>
</protein>
<dbReference type="Gene3D" id="2.40.170.20">
    <property type="entry name" value="TonB-dependent receptor, beta-barrel domain"/>
    <property type="match status" value="1"/>
</dbReference>
<name>A0AAJ6BEX3_9BACT</name>
<evidence type="ECO:0000256" key="4">
    <source>
        <dbReference type="ARBA" id="ARBA00022692"/>
    </source>
</evidence>
<dbReference type="InterPro" id="IPR037066">
    <property type="entry name" value="Plug_dom_sf"/>
</dbReference>
<keyword evidence="3 7" id="KW-1134">Transmembrane beta strand</keyword>
<evidence type="ECO:0000256" key="1">
    <source>
        <dbReference type="ARBA" id="ARBA00004571"/>
    </source>
</evidence>
<keyword evidence="2 7" id="KW-0813">Transport</keyword>
<dbReference type="Gene3D" id="2.170.130.10">
    <property type="entry name" value="TonB-dependent receptor, plug domain"/>
    <property type="match status" value="1"/>
</dbReference>
<dbReference type="NCBIfam" id="TIGR04056">
    <property type="entry name" value="OMP_RagA_SusC"/>
    <property type="match status" value="1"/>
</dbReference>
<evidence type="ECO:0000256" key="5">
    <source>
        <dbReference type="ARBA" id="ARBA00023136"/>
    </source>
</evidence>
<dbReference type="PROSITE" id="PS52016">
    <property type="entry name" value="TONB_DEPENDENT_REC_3"/>
    <property type="match status" value="1"/>
</dbReference>
<dbReference type="InterPro" id="IPR039426">
    <property type="entry name" value="TonB-dep_rcpt-like"/>
</dbReference>
<gene>
    <name evidence="9" type="ORF">P0Y53_14185</name>
</gene>
<keyword evidence="6 7" id="KW-0998">Cell outer membrane</keyword>
<reference evidence="9" key="1">
    <citation type="submission" date="2023-03" db="EMBL/GenBank/DDBJ databases">
        <title>Andean soil-derived lignocellulolytic bacterial consortium as a source of novel taxa and putative plastic-active enzymes.</title>
        <authorList>
            <person name="Diaz-Garcia L."/>
            <person name="Chuvochina M."/>
            <person name="Feuerriegel G."/>
            <person name="Bunk B."/>
            <person name="Sproer C."/>
            <person name="Streit W.R."/>
            <person name="Rodriguez L.M."/>
            <person name="Overmann J."/>
            <person name="Jimenez D.J."/>
        </authorList>
    </citation>
    <scope>NUCLEOTIDE SEQUENCE</scope>
    <source>
        <strain evidence="9">MAG 7</strain>
    </source>
</reference>
<dbReference type="Pfam" id="PF13715">
    <property type="entry name" value="CarbopepD_reg_2"/>
    <property type="match status" value="1"/>
</dbReference>
<sequence length="1199" mass="133150">MLFQVYRYRLPAAWAASRVPTKTLRVMKLTAFFLLICGLHLSAATRSQTVTLTGQQIPMKQVLTAIEAQTGFGILYDEAALQDAYPVTIRAVALPLAKFLEQVFRLQPLEYSIKKTTILINRKAVPPVFLSLTPDALKALPISGRVTDSTGAPLAGATITLRGSNRRVSTDASGAFSLEANTGDLLIISFVGYRSAQYRVPAEPQPVSIVLQADISTMSEVAVLSTGFQSLPKERATGSFTQVSQEMINRSVSTDILSRLNGLVPGMLFVQSGNPSATPTIRIRGESTLNSEVNKQPLIVLDNFPYEGNLNNINPNDIESITVLKDAAAASIWGARSGNGVIVITTKKGRLNQPLRVEFNANLNISRKQDLYYSRNRLSASQFIEVEDRLFNAGFFNADLLNQANRPALSPVVEIRARQRAGLIDEATAEAGINTLRSLDFRDDLLKYAYRTPVNQQYSLGLRGGSDKLAYTFSVGYDDNKQTGKRMGDRRFTLNSSAIFTPVKNLEISTGILYTNTHTDNNNPILNGLLLTTGWTSTGKYSDLYPYAQLADAAGNALPTIRDYRAGFIDSAEQLGFRDWRYRALDELQLADNTSSLDNLLLNVGVNYRLTPWLKASLQYRNERQQVGERDLRSQDSYYTRDLYNRFSLYDPLTKRFTYQAPSGAVLILNNGQLKGYNVRGQLSMDKTLAGDHQLTAIAGAEMRETRTSSRRNVLVGYDPEAGTVNMNLNFNTTYVTSPSGSTTLANAGLAPDGVERRTVYRYISYFANAAYTYAGRYSLTLSARKDGANIFGVKTNQRITPLWSAGAGWEVSREGFYQASWLPYLKLRATYGFNGNVYNGSAYPTGSFLTSPMTGENIIHGITTGNPELQWERVKIINLGIDFSVARQVVSGSIELYRKDGLDLLQTNDLLPQTGASSVLGNSASTRSHGIELAITHKNIQRKLQWSTTWMVNYLKDKVTHYGVVLSSSSIQYNTSGVALEGKPLYSLFSYRWAGLDPATGDPQGMLQGKVSKDYGGIIANFNADSLMYHGPSRPPFWGSLRNDLSWKGFSLSWNILFEMGHYFRRPSTSLNYAELISTTRNQNVDYGQRWQQPGDELLTQVPSLVYPNNTNRNNFYKFSEVLVTKGDHIRLQDLRIGYQFNNLAIRRFRFQGLQVFAYASNLGILWRANDLGIDPYAYSGNAVPNPFSMAFGLKANF</sequence>
<keyword evidence="4 7" id="KW-0812">Transmembrane</keyword>
<dbReference type="InterPro" id="IPR023996">
    <property type="entry name" value="TonB-dep_OMP_SusC/RagA"/>
</dbReference>
<dbReference type="SUPFAM" id="SSF49464">
    <property type="entry name" value="Carboxypeptidase regulatory domain-like"/>
    <property type="match status" value="1"/>
</dbReference>
<dbReference type="Gene3D" id="2.60.40.1120">
    <property type="entry name" value="Carboxypeptidase-like, regulatory domain"/>
    <property type="match status" value="1"/>
</dbReference>
<comment type="subcellular location">
    <subcellularLocation>
        <location evidence="1 7">Cell outer membrane</location>
        <topology evidence="1 7">Multi-pass membrane protein</topology>
    </subcellularLocation>
</comment>
<organism evidence="9 10">
    <name type="scientific">Candidatus Pseudobacter hemicellulosilyticus</name>
    <dbReference type="NCBI Taxonomy" id="3121375"/>
    <lineage>
        <taxon>Bacteria</taxon>
        <taxon>Pseudomonadati</taxon>
        <taxon>Bacteroidota</taxon>
        <taxon>Chitinophagia</taxon>
        <taxon>Chitinophagales</taxon>
        <taxon>Chitinophagaceae</taxon>
        <taxon>Pseudobacter</taxon>
    </lineage>
</organism>
<dbReference type="InterPro" id="IPR036942">
    <property type="entry name" value="Beta-barrel_TonB_sf"/>
</dbReference>
<evidence type="ECO:0000256" key="2">
    <source>
        <dbReference type="ARBA" id="ARBA00022448"/>
    </source>
</evidence>
<evidence type="ECO:0000313" key="10">
    <source>
        <dbReference type="Proteomes" id="UP001220610"/>
    </source>
</evidence>
<proteinExistence type="inferred from homology"/>
<dbReference type="SUPFAM" id="SSF56935">
    <property type="entry name" value="Porins"/>
    <property type="match status" value="1"/>
</dbReference>
<dbReference type="InterPro" id="IPR023997">
    <property type="entry name" value="TonB-dep_OMP_SusC/RagA_CS"/>
</dbReference>
<evidence type="ECO:0000256" key="6">
    <source>
        <dbReference type="ARBA" id="ARBA00023237"/>
    </source>
</evidence>
<accession>A0AAJ6BEX3</accession>
<dbReference type="Proteomes" id="UP001220610">
    <property type="component" value="Chromosome"/>
</dbReference>
<evidence type="ECO:0000256" key="7">
    <source>
        <dbReference type="PROSITE-ProRule" id="PRU01360"/>
    </source>
</evidence>
<dbReference type="InterPro" id="IPR012910">
    <property type="entry name" value="Plug_dom"/>
</dbReference>
<comment type="similarity">
    <text evidence="7">Belongs to the TonB-dependent receptor family.</text>
</comment>
<feature type="domain" description="TonB-dependent receptor plug" evidence="8">
    <location>
        <begin position="233"/>
        <end position="341"/>
    </location>
</feature>
<dbReference type="Pfam" id="PF07715">
    <property type="entry name" value="Plug"/>
    <property type="match status" value="1"/>
</dbReference>
<evidence type="ECO:0000313" key="9">
    <source>
        <dbReference type="EMBL" id="WEK33637.1"/>
    </source>
</evidence>
<evidence type="ECO:0000259" key="8">
    <source>
        <dbReference type="Pfam" id="PF07715"/>
    </source>
</evidence>
<dbReference type="EMBL" id="CP119311">
    <property type="protein sequence ID" value="WEK33637.1"/>
    <property type="molecule type" value="Genomic_DNA"/>
</dbReference>
<dbReference type="InterPro" id="IPR008969">
    <property type="entry name" value="CarboxyPept-like_regulatory"/>
</dbReference>
<evidence type="ECO:0000256" key="3">
    <source>
        <dbReference type="ARBA" id="ARBA00022452"/>
    </source>
</evidence>
<dbReference type="NCBIfam" id="TIGR04057">
    <property type="entry name" value="SusC_RagA_signa"/>
    <property type="match status" value="1"/>
</dbReference>
<dbReference type="GO" id="GO:0009279">
    <property type="term" value="C:cell outer membrane"/>
    <property type="evidence" value="ECO:0007669"/>
    <property type="project" value="UniProtKB-SubCell"/>
</dbReference>
<dbReference type="AlphaFoldDB" id="A0AAJ6BEX3"/>
<keyword evidence="5 7" id="KW-0472">Membrane</keyword>